<dbReference type="PANTHER" id="PTHR34340">
    <property type="entry name" value="MELANOREGULIN"/>
    <property type="match status" value="1"/>
</dbReference>
<protein>
    <recommendedName>
        <fullName evidence="3">Melanoregulin</fullName>
    </recommendedName>
</protein>
<dbReference type="GO" id="GO:0030318">
    <property type="term" value="P:melanocyte differentiation"/>
    <property type="evidence" value="ECO:0007669"/>
    <property type="project" value="TreeGrafter"/>
</dbReference>
<evidence type="ECO:0000313" key="2">
    <source>
        <dbReference type="Proteomes" id="UP000018467"/>
    </source>
</evidence>
<dbReference type="GO" id="GO:0042470">
    <property type="term" value="C:melanosome"/>
    <property type="evidence" value="ECO:0007669"/>
    <property type="project" value="InterPro"/>
</dbReference>
<name>A0A3B1JY40_ASTMX</name>
<reference evidence="2" key="1">
    <citation type="submission" date="2013-03" db="EMBL/GenBank/DDBJ databases">
        <authorList>
            <person name="Jeffery W."/>
            <person name="Warren W."/>
            <person name="Wilson R.K."/>
        </authorList>
    </citation>
    <scope>NUCLEOTIDE SEQUENCE</scope>
    <source>
        <strain evidence="2">female</strain>
    </source>
</reference>
<reference evidence="1" key="3">
    <citation type="submission" date="2025-08" db="UniProtKB">
        <authorList>
            <consortium name="Ensembl"/>
        </authorList>
    </citation>
    <scope>IDENTIFICATION</scope>
</reference>
<accession>A0A3B1JY40</accession>
<organism evidence="1 2">
    <name type="scientific">Astyanax mexicanus</name>
    <name type="common">Blind cave fish</name>
    <name type="synonym">Astyanax fasciatus mexicanus</name>
    <dbReference type="NCBI Taxonomy" id="7994"/>
    <lineage>
        <taxon>Eukaryota</taxon>
        <taxon>Metazoa</taxon>
        <taxon>Chordata</taxon>
        <taxon>Craniata</taxon>
        <taxon>Vertebrata</taxon>
        <taxon>Euteleostomi</taxon>
        <taxon>Actinopterygii</taxon>
        <taxon>Neopterygii</taxon>
        <taxon>Teleostei</taxon>
        <taxon>Ostariophysi</taxon>
        <taxon>Characiformes</taxon>
        <taxon>Characoidei</taxon>
        <taxon>Acestrorhamphidae</taxon>
        <taxon>Acestrorhamphinae</taxon>
        <taxon>Astyanax</taxon>
    </lineage>
</organism>
<sequence>TACPFFLASNCFLNSGLSSESEVQLEGVSRQEKERNLWRSPHTSSSLTDGESDQELQAFIMMRNQVDKDTEEWEKLNYDIHTLKCARREVCARWKKILLLLGEPLNSHADHCQPHYHYLPLQLIYPYMLLV</sequence>
<evidence type="ECO:0000313" key="1">
    <source>
        <dbReference type="Ensembl" id="ENSAMXP00000046294.1"/>
    </source>
</evidence>
<dbReference type="InterPro" id="IPR031638">
    <property type="entry name" value="Melanoregulin"/>
</dbReference>
<dbReference type="Bgee" id="ENSAMXG00000039421">
    <property type="expression patterns" value="Expressed in testis and 9 other cell types or tissues"/>
</dbReference>
<proteinExistence type="predicted"/>
<dbReference type="GeneTree" id="ENSGT00940000166348"/>
<dbReference type="PANTHER" id="PTHR34340:SF3">
    <property type="entry name" value="MELANOREGULIN"/>
    <property type="match status" value="1"/>
</dbReference>
<dbReference type="Ensembl" id="ENSAMXT00000050720.1">
    <property type="protein sequence ID" value="ENSAMXP00000046294.1"/>
    <property type="gene ID" value="ENSAMXG00000039421.1"/>
</dbReference>
<keyword evidence="2" id="KW-1185">Reference proteome</keyword>
<reference evidence="1" key="4">
    <citation type="submission" date="2025-09" db="UniProtKB">
        <authorList>
            <consortium name="Ensembl"/>
        </authorList>
    </citation>
    <scope>IDENTIFICATION</scope>
</reference>
<dbReference type="Proteomes" id="UP000018467">
    <property type="component" value="Unassembled WGS sequence"/>
</dbReference>
<dbReference type="AlphaFoldDB" id="A0A3B1JY40"/>
<dbReference type="Pfam" id="PF15812">
    <property type="entry name" value="MREG"/>
    <property type="match status" value="1"/>
</dbReference>
<reference evidence="2" key="2">
    <citation type="journal article" date="2014" name="Nat. Commun.">
        <title>The cavefish genome reveals candidate genes for eye loss.</title>
        <authorList>
            <person name="McGaugh S.E."/>
            <person name="Gross J.B."/>
            <person name="Aken B."/>
            <person name="Blin M."/>
            <person name="Borowsky R."/>
            <person name="Chalopin D."/>
            <person name="Hinaux H."/>
            <person name="Jeffery W.R."/>
            <person name="Keene A."/>
            <person name="Ma L."/>
            <person name="Minx P."/>
            <person name="Murphy D."/>
            <person name="O'Quin K.E."/>
            <person name="Retaux S."/>
            <person name="Rohner N."/>
            <person name="Searle S.M."/>
            <person name="Stahl B.A."/>
            <person name="Tabin C."/>
            <person name="Volff J.N."/>
            <person name="Yoshizawa M."/>
            <person name="Warren W.C."/>
        </authorList>
    </citation>
    <scope>NUCLEOTIDE SEQUENCE [LARGE SCALE GENOMIC DNA]</scope>
    <source>
        <strain evidence="2">female</strain>
    </source>
</reference>
<evidence type="ECO:0008006" key="3">
    <source>
        <dbReference type="Google" id="ProtNLM"/>
    </source>
</evidence>
<dbReference type="GO" id="GO:0032402">
    <property type="term" value="P:melanosome transport"/>
    <property type="evidence" value="ECO:0007669"/>
    <property type="project" value="InterPro"/>
</dbReference>